<evidence type="ECO:0000259" key="6">
    <source>
        <dbReference type="Pfam" id="PF13193"/>
    </source>
</evidence>
<evidence type="ECO:0000259" key="5">
    <source>
        <dbReference type="Pfam" id="PF00501"/>
    </source>
</evidence>
<protein>
    <submittedName>
        <fullName evidence="7">Uncharacterized protein</fullName>
    </submittedName>
</protein>
<organism evidence="7 8">
    <name type="scientific">Hypothenemus hampei</name>
    <name type="common">Coffee berry borer</name>
    <dbReference type="NCBI Taxonomy" id="57062"/>
    <lineage>
        <taxon>Eukaryota</taxon>
        <taxon>Metazoa</taxon>
        <taxon>Ecdysozoa</taxon>
        <taxon>Arthropoda</taxon>
        <taxon>Hexapoda</taxon>
        <taxon>Insecta</taxon>
        <taxon>Pterygota</taxon>
        <taxon>Neoptera</taxon>
        <taxon>Endopterygota</taxon>
        <taxon>Coleoptera</taxon>
        <taxon>Polyphaga</taxon>
        <taxon>Cucujiformia</taxon>
        <taxon>Curculionidae</taxon>
        <taxon>Scolytinae</taxon>
        <taxon>Hypothenemus</taxon>
    </lineage>
</organism>
<accession>A0ABD1FF59</accession>
<dbReference type="GO" id="GO:0005777">
    <property type="term" value="C:peroxisome"/>
    <property type="evidence" value="ECO:0007669"/>
    <property type="project" value="UniProtKB-SubCell"/>
</dbReference>
<dbReference type="AlphaFoldDB" id="A0ABD1FF59"/>
<dbReference type="EMBL" id="JBDJPC010000001">
    <property type="protein sequence ID" value="KAL1517919.1"/>
    <property type="molecule type" value="Genomic_DNA"/>
</dbReference>
<dbReference type="PROSITE" id="PS00455">
    <property type="entry name" value="AMP_BINDING"/>
    <property type="match status" value="1"/>
</dbReference>
<keyword evidence="4" id="KW-0576">Peroxisome</keyword>
<dbReference type="Gene3D" id="3.40.50.12780">
    <property type="entry name" value="N-terminal domain of ligase-like"/>
    <property type="match status" value="1"/>
</dbReference>
<evidence type="ECO:0000256" key="4">
    <source>
        <dbReference type="ARBA" id="ARBA00023140"/>
    </source>
</evidence>
<keyword evidence="8" id="KW-1185">Reference proteome</keyword>
<dbReference type="InterPro" id="IPR025110">
    <property type="entry name" value="AMP-bd_C"/>
</dbReference>
<dbReference type="Pfam" id="PF00501">
    <property type="entry name" value="AMP-binding"/>
    <property type="match status" value="1"/>
</dbReference>
<comment type="subcellular location">
    <subcellularLocation>
        <location evidence="1">Peroxisome</location>
    </subcellularLocation>
</comment>
<dbReference type="PANTHER" id="PTHR24096">
    <property type="entry name" value="LONG-CHAIN-FATTY-ACID--COA LIGASE"/>
    <property type="match status" value="1"/>
</dbReference>
<gene>
    <name evidence="7" type="ORF">ABEB36_001619</name>
</gene>
<comment type="caution">
    <text evidence="7">The sequence shown here is derived from an EMBL/GenBank/DDBJ whole genome shotgun (WGS) entry which is preliminary data.</text>
</comment>
<feature type="domain" description="AMP-binding enzyme C-terminal" evidence="6">
    <location>
        <begin position="457"/>
        <end position="534"/>
    </location>
</feature>
<dbReference type="InterPro" id="IPR020845">
    <property type="entry name" value="AMP-binding_CS"/>
</dbReference>
<dbReference type="Pfam" id="PF13193">
    <property type="entry name" value="AMP-binding_C"/>
    <property type="match status" value="1"/>
</dbReference>
<sequence>MDPYQEDIILNELSKEISCLTNYGKSTKGLGYEMFQKMQQHKDKTAQFIAKSGTSDTYEELLKRSIRTALHLKARNLKRTDVVTLCTYNHENSCVPFIATQFLGLKVASLDPSFTVGEASYLLDMVKPKIVFVVAEAVETIAESLEKAELQAEVVVFGEEIDNSTFTSFASFLEECPDEDIFEPEVVDATETAVIYFSSGTTGLPKGICVSHKSLYHNAFTFHYSAFIVSNEVILSYSSPFWVSAAMLLTCAIVTGSARVICQKFDPEQIWIILEKYKVTYVFLAAIQGYGMICSTRPEGLDTSCFRTVTTGGSPFPQEQLFTLRNMLPGTFVFQCYGCTEVAGPLTLFNLNRVNDRILLNQQPNSCGRPVPGFTYKVVNVDTGEACGVNEKGELRIKSEFCLNGYYNQDSTSAFDEEGWLRTGDVVYFDKDFCYYVVGRIKEMLKYRSWHVQPALLEGILQQHPAVKQCIVVGIPHPVDGDHPVGVVVVHEDHLEDVTAEEIQDFVAKRVNDTHKLRGGVRFIDKLPLIPSGKIKRLLVQDMVVQGLV</sequence>
<evidence type="ECO:0000256" key="3">
    <source>
        <dbReference type="ARBA" id="ARBA00022598"/>
    </source>
</evidence>
<comment type="similarity">
    <text evidence="2">Belongs to the ATP-dependent AMP-binding enzyme family.</text>
</comment>
<dbReference type="GO" id="GO:0016874">
    <property type="term" value="F:ligase activity"/>
    <property type="evidence" value="ECO:0007669"/>
    <property type="project" value="UniProtKB-KW"/>
</dbReference>
<keyword evidence="3" id="KW-0436">Ligase</keyword>
<feature type="domain" description="AMP-dependent synthetase/ligase" evidence="5">
    <location>
        <begin position="36"/>
        <end position="407"/>
    </location>
</feature>
<dbReference type="InterPro" id="IPR042099">
    <property type="entry name" value="ANL_N_sf"/>
</dbReference>
<evidence type="ECO:0000313" key="8">
    <source>
        <dbReference type="Proteomes" id="UP001566132"/>
    </source>
</evidence>
<name>A0ABD1FF59_HYPHA</name>
<dbReference type="InterPro" id="IPR000873">
    <property type="entry name" value="AMP-dep_synth/lig_dom"/>
</dbReference>
<dbReference type="PANTHER" id="PTHR24096:SF149">
    <property type="entry name" value="AMP-BINDING DOMAIN-CONTAINING PROTEIN-RELATED"/>
    <property type="match status" value="1"/>
</dbReference>
<proteinExistence type="inferred from homology"/>
<dbReference type="Proteomes" id="UP001566132">
    <property type="component" value="Unassembled WGS sequence"/>
</dbReference>
<reference evidence="7 8" key="1">
    <citation type="submission" date="2024-05" db="EMBL/GenBank/DDBJ databases">
        <title>Genetic variation in Jamaican populations of the coffee berry borer (Hypothenemus hampei).</title>
        <authorList>
            <person name="Errbii M."/>
            <person name="Myrie A."/>
        </authorList>
    </citation>
    <scope>NUCLEOTIDE SEQUENCE [LARGE SCALE GENOMIC DNA]</scope>
    <source>
        <strain evidence="7">JA-Hopewell-2020-01-JO</strain>
        <tissue evidence="7">Whole body</tissue>
    </source>
</reference>
<evidence type="ECO:0000256" key="1">
    <source>
        <dbReference type="ARBA" id="ARBA00004275"/>
    </source>
</evidence>
<dbReference type="Gene3D" id="3.30.300.30">
    <property type="match status" value="1"/>
</dbReference>
<dbReference type="SUPFAM" id="SSF56801">
    <property type="entry name" value="Acetyl-CoA synthetase-like"/>
    <property type="match status" value="1"/>
</dbReference>
<evidence type="ECO:0000256" key="2">
    <source>
        <dbReference type="ARBA" id="ARBA00006432"/>
    </source>
</evidence>
<dbReference type="InterPro" id="IPR045851">
    <property type="entry name" value="AMP-bd_C_sf"/>
</dbReference>
<evidence type="ECO:0000313" key="7">
    <source>
        <dbReference type="EMBL" id="KAL1517919.1"/>
    </source>
</evidence>